<dbReference type="GO" id="GO:0005525">
    <property type="term" value="F:GTP binding"/>
    <property type="evidence" value="ECO:0007669"/>
    <property type="project" value="InterPro"/>
</dbReference>
<evidence type="ECO:0000313" key="2">
    <source>
        <dbReference type="RefSeq" id="XP_016987680.1"/>
    </source>
</evidence>
<dbReference type="PANTHER" id="PTHR43134:SF1">
    <property type="entry name" value="SIGNAL RECOGNITION PARTICLE RECEPTOR SUBUNIT ALPHA"/>
    <property type="match status" value="1"/>
</dbReference>
<feature type="domain" description="Signal recognition particle SRP54 helical bundle" evidence="1">
    <location>
        <begin position="9"/>
        <end position="84"/>
    </location>
</feature>
<dbReference type="GO" id="GO:0005047">
    <property type="term" value="F:signal recognition particle binding"/>
    <property type="evidence" value="ECO:0007669"/>
    <property type="project" value="TreeGrafter"/>
</dbReference>
<feature type="non-terminal residue" evidence="2">
    <location>
        <position position="119"/>
    </location>
</feature>
<evidence type="ECO:0000259" key="1">
    <source>
        <dbReference type="SMART" id="SM00963"/>
    </source>
</evidence>
<organism evidence="2">
    <name type="scientific">Drosophila rhopaloa</name>
    <name type="common">Fruit fly</name>
    <dbReference type="NCBI Taxonomy" id="1041015"/>
    <lineage>
        <taxon>Eukaryota</taxon>
        <taxon>Metazoa</taxon>
        <taxon>Ecdysozoa</taxon>
        <taxon>Arthropoda</taxon>
        <taxon>Hexapoda</taxon>
        <taxon>Insecta</taxon>
        <taxon>Pterygota</taxon>
        <taxon>Neoptera</taxon>
        <taxon>Endopterygota</taxon>
        <taxon>Diptera</taxon>
        <taxon>Brachycera</taxon>
        <taxon>Muscomorpha</taxon>
        <taxon>Ephydroidea</taxon>
        <taxon>Drosophilidae</taxon>
        <taxon>Drosophila</taxon>
        <taxon>Sophophora</taxon>
    </lineage>
</organism>
<dbReference type="InterPro" id="IPR042101">
    <property type="entry name" value="SRP54_N_sf"/>
</dbReference>
<protein>
    <submittedName>
        <fullName evidence="2">Signal recognition particle receptor FtsY-like</fullName>
    </submittedName>
</protein>
<dbReference type="PANTHER" id="PTHR43134">
    <property type="entry name" value="SIGNAL RECOGNITION PARTICLE RECEPTOR SUBUNIT ALPHA"/>
    <property type="match status" value="1"/>
</dbReference>
<accession>A0A6P4FB69</accession>
<dbReference type="SUPFAM" id="SSF47364">
    <property type="entry name" value="Domain of the SRP/SRP receptor G-proteins"/>
    <property type="match status" value="1"/>
</dbReference>
<gene>
    <name evidence="2" type="primary">LOC108050481</name>
</gene>
<dbReference type="GO" id="GO:0005886">
    <property type="term" value="C:plasma membrane"/>
    <property type="evidence" value="ECO:0007669"/>
    <property type="project" value="TreeGrafter"/>
</dbReference>
<dbReference type="SUPFAM" id="SSF52540">
    <property type="entry name" value="P-loop containing nucleoside triphosphate hydrolases"/>
    <property type="match status" value="1"/>
</dbReference>
<dbReference type="RefSeq" id="XP_016987680.1">
    <property type="nucleotide sequence ID" value="XM_017132191.1"/>
</dbReference>
<dbReference type="InterPro" id="IPR013822">
    <property type="entry name" value="Signal_recog_particl_SRP54_hlx"/>
</dbReference>
<dbReference type="GO" id="GO:0006614">
    <property type="term" value="P:SRP-dependent cotranslational protein targeting to membrane"/>
    <property type="evidence" value="ECO:0007669"/>
    <property type="project" value="InterPro"/>
</dbReference>
<name>A0A6P4FB69_DRORH</name>
<sequence length="119" mass="13058">MALGFFSRLKQGLSRSTQKLSSVFTKRKLDESALEDLEEHLIAADLGPEVAERVIESFRSTRFGAEVTDDEIRQTLADEIACVQTPVAIPFEPDPKLKPHVVLMVGVNGTGKTTTIGKM</sequence>
<proteinExistence type="predicted"/>
<dbReference type="Gene3D" id="3.40.50.300">
    <property type="entry name" value="P-loop containing nucleotide triphosphate hydrolases"/>
    <property type="match status" value="1"/>
</dbReference>
<dbReference type="GO" id="GO:0003924">
    <property type="term" value="F:GTPase activity"/>
    <property type="evidence" value="ECO:0007669"/>
    <property type="project" value="TreeGrafter"/>
</dbReference>
<dbReference type="Gene3D" id="1.20.120.140">
    <property type="entry name" value="Signal recognition particle SRP54, nucleotide-binding domain"/>
    <property type="match status" value="1"/>
</dbReference>
<dbReference type="Pfam" id="PF02881">
    <property type="entry name" value="SRP54_N"/>
    <property type="match status" value="1"/>
</dbReference>
<dbReference type="InterPro" id="IPR036225">
    <property type="entry name" value="SRP/SRP_N"/>
</dbReference>
<dbReference type="InterPro" id="IPR027417">
    <property type="entry name" value="P-loop_NTPase"/>
</dbReference>
<reference evidence="2" key="1">
    <citation type="submission" date="2025-08" db="UniProtKB">
        <authorList>
            <consortium name="RefSeq"/>
        </authorList>
    </citation>
    <scope>IDENTIFICATION</scope>
</reference>
<dbReference type="SMART" id="SM00963">
    <property type="entry name" value="SRP54_N"/>
    <property type="match status" value="1"/>
</dbReference>
<dbReference type="AlphaFoldDB" id="A0A6P4FB69"/>